<dbReference type="GO" id="GO:0022857">
    <property type="term" value="F:transmembrane transporter activity"/>
    <property type="evidence" value="ECO:0007669"/>
    <property type="project" value="InterPro"/>
</dbReference>
<dbReference type="PANTHER" id="PTHR43124:SF3">
    <property type="entry name" value="CHLORAMPHENICOL EFFLUX PUMP RV0191"/>
    <property type="match status" value="1"/>
</dbReference>
<evidence type="ECO:0000256" key="2">
    <source>
        <dbReference type="ARBA" id="ARBA00022475"/>
    </source>
</evidence>
<feature type="transmembrane region" description="Helical" evidence="6">
    <location>
        <begin position="92"/>
        <end position="115"/>
    </location>
</feature>
<feature type="transmembrane region" description="Helical" evidence="6">
    <location>
        <begin position="352"/>
        <end position="371"/>
    </location>
</feature>
<proteinExistence type="predicted"/>
<dbReference type="EMBL" id="CAEZSE010000124">
    <property type="protein sequence ID" value="CAB4538241.1"/>
    <property type="molecule type" value="Genomic_DNA"/>
</dbReference>
<feature type="transmembrane region" description="Helical" evidence="6">
    <location>
        <begin position="69"/>
        <end position="86"/>
    </location>
</feature>
<evidence type="ECO:0000256" key="6">
    <source>
        <dbReference type="SAM" id="Phobius"/>
    </source>
</evidence>
<evidence type="ECO:0000313" key="8">
    <source>
        <dbReference type="EMBL" id="CAB4538241.1"/>
    </source>
</evidence>
<keyword evidence="2" id="KW-1003">Cell membrane</keyword>
<evidence type="ECO:0000256" key="5">
    <source>
        <dbReference type="ARBA" id="ARBA00023136"/>
    </source>
</evidence>
<evidence type="ECO:0000259" key="7">
    <source>
        <dbReference type="PROSITE" id="PS50850"/>
    </source>
</evidence>
<feature type="transmembrane region" description="Helical" evidence="6">
    <location>
        <begin position="324"/>
        <end position="346"/>
    </location>
</feature>
<keyword evidence="4 6" id="KW-1133">Transmembrane helix</keyword>
<evidence type="ECO:0000256" key="3">
    <source>
        <dbReference type="ARBA" id="ARBA00022692"/>
    </source>
</evidence>
<feature type="transmembrane region" description="Helical" evidence="6">
    <location>
        <begin position="159"/>
        <end position="178"/>
    </location>
</feature>
<feature type="transmembrane region" description="Helical" evidence="6">
    <location>
        <begin position="230"/>
        <end position="254"/>
    </location>
</feature>
<dbReference type="PROSITE" id="PS50850">
    <property type="entry name" value="MFS"/>
    <property type="match status" value="1"/>
</dbReference>
<evidence type="ECO:0000256" key="1">
    <source>
        <dbReference type="ARBA" id="ARBA00004651"/>
    </source>
</evidence>
<dbReference type="Pfam" id="PF07690">
    <property type="entry name" value="MFS_1"/>
    <property type="match status" value="1"/>
</dbReference>
<feature type="domain" description="Major facilitator superfamily (MFS) profile" evidence="7">
    <location>
        <begin position="1"/>
        <end position="378"/>
    </location>
</feature>
<name>A0A6J6BGW6_9ZZZZ</name>
<dbReference type="InterPro" id="IPR050189">
    <property type="entry name" value="MFS_Efflux_Transporters"/>
</dbReference>
<dbReference type="InterPro" id="IPR011701">
    <property type="entry name" value="MFS"/>
</dbReference>
<gene>
    <name evidence="8" type="ORF">UFOPK1353_00780</name>
</gene>
<dbReference type="Gene3D" id="1.20.1250.20">
    <property type="entry name" value="MFS general substrate transporter like domains"/>
    <property type="match status" value="1"/>
</dbReference>
<feature type="transmembrane region" description="Helical" evidence="6">
    <location>
        <begin position="266"/>
        <end position="283"/>
    </location>
</feature>
<dbReference type="GO" id="GO:0005886">
    <property type="term" value="C:plasma membrane"/>
    <property type="evidence" value="ECO:0007669"/>
    <property type="project" value="UniProtKB-SubCell"/>
</dbReference>
<dbReference type="PANTHER" id="PTHR43124">
    <property type="entry name" value="PURINE EFFLUX PUMP PBUE"/>
    <property type="match status" value="1"/>
</dbReference>
<organism evidence="8">
    <name type="scientific">freshwater metagenome</name>
    <dbReference type="NCBI Taxonomy" id="449393"/>
    <lineage>
        <taxon>unclassified sequences</taxon>
        <taxon>metagenomes</taxon>
        <taxon>ecological metagenomes</taxon>
    </lineage>
</organism>
<keyword evidence="3 6" id="KW-0812">Transmembrane</keyword>
<dbReference type="InterPro" id="IPR036259">
    <property type="entry name" value="MFS_trans_sf"/>
</dbReference>
<protein>
    <submittedName>
        <fullName evidence="8">Unannotated protein</fullName>
    </submittedName>
</protein>
<evidence type="ECO:0000256" key="4">
    <source>
        <dbReference type="ARBA" id="ARBA00022989"/>
    </source>
</evidence>
<comment type="subcellular location">
    <subcellularLocation>
        <location evidence="1">Cell membrane</location>
        <topology evidence="1">Multi-pass membrane protein</topology>
    </subcellularLocation>
</comment>
<sequence length="382" mass="40297">MRKNITLLTATRLATNACYRFTPPFVAIIAKGFDVSLSQIGVALTVSELSGLLSPFIGRFVDHLSRRTAMLAGLIGIGAGSSFAAVSPNIYIFTFGVTLISITKCVFDLGMAGWISDHVPYEKRGRYIGIIEISWALGLLIGVSAMGVITALISWRAGFIAGACGITVSLAFIAARIKTESHEVSSRIADDGIRLRGRAWLVVATMFATMCASQCIFITFGAWLDDQFGFGALGIAAVGFSFGLVELYASVTSAKKTDSWGKERSIAIGCLIMIPGGLALSLVSNNLILGLLALMVYILGFEFAVVSMLPLATHLVPKRPGSGLGLVFGAGTLGRGVMSLVATRAYESSNGIALPAIIGSTSAAVATILIYQYHRRGGLVHE</sequence>
<feature type="transmembrane region" description="Helical" evidence="6">
    <location>
        <begin position="199"/>
        <end position="224"/>
    </location>
</feature>
<dbReference type="InterPro" id="IPR020846">
    <property type="entry name" value="MFS_dom"/>
</dbReference>
<feature type="transmembrane region" description="Helical" evidence="6">
    <location>
        <begin position="289"/>
        <end position="312"/>
    </location>
</feature>
<feature type="transmembrane region" description="Helical" evidence="6">
    <location>
        <begin position="127"/>
        <end position="153"/>
    </location>
</feature>
<dbReference type="AlphaFoldDB" id="A0A6J6BGW6"/>
<accession>A0A6J6BGW6</accession>
<keyword evidence="5 6" id="KW-0472">Membrane</keyword>
<reference evidence="8" key="1">
    <citation type="submission" date="2020-05" db="EMBL/GenBank/DDBJ databases">
        <authorList>
            <person name="Chiriac C."/>
            <person name="Salcher M."/>
            <person name="Ghai R."/>
            <person name="Kavagutti S V."/>
        </authorList>
    </citation>
    <scope>NUCLEOTIDE SEQUENCE</scope>
</reference>
<dbReference type="SUPFAM" id="SSF103473">
    <property type="entry name" value="MFS general substrate transporter"/>
    <property type="match status" value="1"/>
</dbReference>